<dbReference type="NCBIfam" id="NF041121">
    <property type="entry name" value="SAV_2336_NTERM"/>
    <property type="match status" value="1"/>
</dbReference>
<dbReference type="EMBL" id="CP133762">
    <property type="protein sequence ID" value="WMX45102.1"/>
    <property type="molecule type" value="Genomic_DNA"/>
</dbReference>
<protein>
    <submittedName>
        <fullName evidence="2">SAV_2336 N-terminal domain-related protein</fullName>
    </submittedName>
</protein>
<feature type="compositionally biased region" description="Low complexity" evidence="1">
    <location>
        <begin position="74"/>
        <end position="87"/>
    </location>
</feature>
<evidence type="ECO:0000313" key="2">
    <source>
        <dbReference type="EMBL" id="WMX45102.1"/>
    </source>
</evidence>
<feature type="compositionally biased region" description="Gly residues" evidence="1">
    <location>
        <begin position="129"/>
        <end position="148"/>
    </location>
</feature>
<dbReference type="Proteomes" id="UP001250858">
    <property type="component" value="Chromosome"/>
</dbReference>
<dbReference type="Gene3D" id="1.25.40.10">
    <property type="entry name" value="Tetratricopeptide repeat domain"/>
    <property type="match status" value="1"/>
</dbReference>
<feature type="region of interest" description="Disordered" evidence="1">
    <location>
        <begin position="261"/>
        <end position="289"/>
    </location>
</feature>
<feature type="compositionally biased region" description="Basic and acidic residues" evidence="1">
    <location>
        <begin position="48"/>
        <end position="59"/>
    </location>
</feature>
<organism evidence="2 3">
    <name type="scientific">Streptomyces roseicoloratus</name>
    <dbReference type="NCBI Taxonomy" id="2508722"/>
    <lineage>
        <taxon>Bacteria</taxon>
        <taxon>Bacillati</taxon>
        <taxon>Actinomycetota</taxon>
        <taxon>Actinomycetes</taxon>
        <taxon>Kitasatosporales</taxon>
        <taxon>Streptomycetaceae</taxon>
        <taxon>Streptomyces</taxon>
    </lineage>
</organism>
<dbReference type="InterPro" id="IPR011990">
    <property type="entry name" value="TPR-like_helical_dom_sf"/>
</dbReference>
<evidence type="ECO:0000313" key="3">
    <source>
        <dbReference type="Proteomes" id="UP001250858"/>
    </source>
</evidence>
<feature type="region of interest" description="Disordered" evidence="1">
    <location>
        <begin position="620"/>
        <end position="644"/>
    </location>
</feature>
<dbReference type="RefSeq" id="WP_309548350.1">
    <property type="nucleotide sequence ID" value="NZ_CP133762.1"/>
</dbReference>
<feature type="compositionally biased region" description="Basic and acidic residues" evidence="1">
    <location>
        <begin position="16"/>
        <end position="26"/>
    </location>
</feature>
<accession>A0ABY9RSE2</accession>
<feature type="compositionally biased region" description="Pro residues" evidence="1">
    <location>
        <begin position="101"/>
        <end position="110"/>
    </location>
</feature>
<feature type="region of interest" description="Disordered" evidence="1">
    <location>
        <begin position="185"/>
        <end position="204"/>
    </location>
</feature>
<keyword evidence="3" id="KW-1185">Reference proteome</keyword>
<name>A0ABY9RSE2_9ACTN</name>
<feature type="region of interest" description="Disordered" evidence="1">
    <location>
        <begin position="1"/>
        <end position="149"/>
    </location>
</feature>
<feature type="compositionally biased region" description="Basic and acidic residues" evidence="1">
    <location>
        <begin position="278"/>
        <end position="289"/>
    </location>
</feature>
<dbReference type="InterPro" id="IPR047738">
    <property type="entry name" value="SAV_2336-like_N"/>
</dbReference>
<sequence>MAGCTGCIWKSSPADSGRRAGPDGRGARGRRLARPVAAACRSGRLRRRTGEGGDPHRIPGGDADADLARDPLRAGRPTGTAGASGAGADRRDPATGTPATAAPPTPPDTPASPARPGETVDLLMPPPRGGGTAGPRGGRPPGTGGVRGLPGAALPVRAPGANALPGLLGLQKALRPLRHYASHLPARPGEERLDEEATAEHSAASGILTPVLRPAAGQRPDIQLLMDAGPAMVVWARMVEELRQACQQSGAFRDVQVHRLHDTGEGPPLVTTTSGPDGRPRLRPGDQLHEPTGRRLTLVVSDCVGPLWRRGAAQRLIHQWPRHSPIALVQPLPPRLWQRTGLSVEPGTLVRPATPGGHVRFEPDEQAWEPVAAGLRAVPVLTPTPEAFASWARLLTGHGGGAVRGWAARIGPATGTTSVGTTPATPATAATPAIPSAWAAAAAATTTPPTSAGAGAGAGAGAAAGAAAGPGSDARAGAASEARPEAGAVAGPGRALRREDEELLRAFRAGASPGAVRLAVHLAAAPLALPVMQLVQRAMLPDTGPMELAEVLLSGLLWRLPEPTPYPCFSYPPAVQEHLLGSLDRSAAALVLKHCSEFVERHFGQGMRNFPALAAARLAGHGTDEEETRAPGTRAHGPVEEDEEPAGAASELFARIPARVLRFYHPDLVTPEPLAAARRLLDQWRAQSDPSLLDSARALVENALAADGPPGSPAEIAAARLVLGQVLHAQAGTAAVRDRGQRRELLERAVTELVRAAELAGPDGTDRAEARLEQAAAQHALWRLGGDGRMLDAALAALAGDPADWPEGHRHALLVRRGRLLLARGEGAAAATAFTEALATEESGPVLLDLADAHRLAGSGPASVADALDRAAPLLGDSVALRLRWTTARARLYDSTGDGPAADEAYESATLLTPPEGEQRGRLLLTWGESLLRRAAAGTGTAPVDRAESVLREALTCLPARDGARSRARILIGSVLALRFDRAGFLPDLFESRHLLDEALRTAREPGERAEVWLQLGWVRLQLSEVARDGPLVDALTAYQRAADDTRAAHGDDPGTVTLARALHAQGAVLFLMGSAGRAAAVLRSALGRWRGLDAALVDVDWDDVERTRALLAETGSGSLPPPDRLSREERRRIAPPWWAWEGTDG</sequence>
<evidence type="ECO:0000256" key="1">
    <source>
        <dbReference type="SAM" id="MobiDB-lite"/>
    </source>
</evidence>
<gene>
    <name evidence="2" type="ORF">RGF97_09870</name>
</gene>
<feature type="compositionally biased region" description="Low complexity" evidence="1">
    <location>
        <begin position="463"/>
        <end position="480"/>
    </location>
</feature>
<proteinExistence type="predicted"/>
<feature type="region of interest" description="Disordered" evidence="1">
    <location>
        <begin position="447"/>
        <end position="494"/>
    </location>
</feature>
<reference evidence="2 3" key="1">
    <citation type="submission" date="2023-09" db="EMBL/GenBank/DDBJ databases">
        <title>Complete genome of Streptomyces roseicoloratus T14.</title>
        <authorList>
            <person name="Bashizi T."/>
            <person name="Kim M.-J."/>
            <person name="Lee G."/>
            <person name="Tagele S.B."/>
            <person name="Shin J.-H."/>
        </authorList>
    </citation>
    <scope>NUCLEOTIDE SEQUENCE [LARGE SCALE GENOMIC DNA]</scope>
    <source>
        <strain evidence="2 3">T14</strain>
    </source>
</reference>